<dbReference type="RefSeq" id="WP_279693803.1">
    <property type="nucleotide sequence ID" value="NZ_JAOCLE010000036.1"/>
</dbReference>
<sequence>MECHTTWTETEGSRLRRKDEVRIQELKRLFDLMDEQELEQKTLGVKLERALRVLSWDDFEDIHVCPALDDLERGYYLRSYHIDINRIAEHRKWLSALRSAMSYLTKTLFVTDSSLLIKLRSTLSRYAEISYPNLLIVIQPKL</sequence>
<evidence type="ECO:0000313" key="2">
    <source>
        <dbReference type="Proteomes" id="UP001162261"/>
    </source>
</evidence>
<proteinExistence type="predicted"/>
<organism evidence="1 2">
    <name type="scientific">Acinetobacter johnsonii</name>
    <dbReference type="NCBI Taxonomy" id="40214"/>
    <lineage>
        <taxon>Bacteria</taxon>
        <taxon>Pseudomonadati</taxon>
        <taxon>Pseudomonadota</taxon>
        <taxon>Gammaproteobacteria</taxon>
        <taxon>Moraxellales</taxon>
        <taxon>Moraxellaceae</taxon>
        <taxon>Acinetobacter</taxon>
    </lineage>
</organism>
<protein>
    <submittedName>
        <fullName evidence="1">Uncharacterized protein</fullName>
    </submittedName>
</protein>
<comment type="caution">
    <text evidence="1">The sequence shown here is derived from an EMBL/GenBank/DDBJ whole genome shotgun (WGS) entry which is preliminary data.</text>
</comment>
<gene>
    <name evidence="1" type="ORF">N5J46_14530</name>
</gene>
<accession>A0AA42XG12</accession>
<dbReference type="Proteomes" id="UP001162261">
    <property type="component" value="Unassembled WGS sequence"/>
</dbReference>
<dbReference type="AlphaFoldDB" id="A0AA42XG12"/>
<evidence type="ECO:0000313" key="1">
    <source>
        <dbReference type="EMBL" id="MDH2173616.1"/>
    </source>
</evidence>
<name>A0AA42XG12_ACIJO</name>
<reference evidence="1" key="1">
    <citation type="submission" date="2022-09" db="EMBL/GenBank/DDBJ databases">
        <title>Intensive care unit water sources are persistently colonized with multi-drug resistant bacteria and are the site of extensive horizontal gene transfer of antibiotic resistance genes.</title>
        <authorList>
            <person name="Diorio-Toth L."/>
        </authorList>
    </citation>
    <scope>NUCLEOTIDE SEQUENCE</scope>
    <source>
        <strain evidence="1">GD03649</strain>
    </source>
</reference>
<dbReference type="EMBL" id="JAOCLH010000035">
    <property type="protein sequence ID" value="MDH2173616.1"/>
    <property type="molecule type" value="Genomic_DNA"/>
</dbReference>